<dbReference type="InterPro" id="IPR002474">
    <property type="entry name" value="CarbamoylP_synth_ssu_N"/>
</dbReference>
<dbReference type="GO" id="GO:0008422">
    <property type="term" value="F:beta-glucosidase activity"/>
    <property type="evidence" value="ECO:0007669"/>
    <property type="project" value="UniProtKB-EC"/>
</dbReference>
<dbReference type="EMBL" id="MU004563">
    <property type="protein sequence ID" value="KAF2648023.1"/>
    <property type="molecule type" value="Genomic_DNA"/>
</dbReference>
<evidence type="ECO:0000259" key="29">
    <source>
        <dbReference type="SMART" id="SM01097"/>
    </source>
</evidence>
<protein>
    <recommendedName>
        <fullName evidence="23">Carbamoyl phosphate synthase arginine-specific small chain</fullName>
        <ecNumber evidence="8">3.2.1.21</ecNumber>
        <ecNumber evidence="7">6.3.5.5</ecNumber>
    </recommendedName>
    <alternativeName>
        <fullName evidence="25">Arginine-specific carbamoyl phosphate synthetase, glutamine chain</fullName>
    </alternativeName>
    <alternativeName>
        <fullName evidence="24">Glutamine-dependent carbamoyl phosphate synthetase</fullName>
    </alternativeName>
</protein>
<dbReference type="OrthoDB" id="434at2759"/>
<evidence type="ECO:0000256" key="18">
    <source>
        <dbReference type="ARBA" id="ARBA00023180"/>
    </source>
</evidence>
<dbReference type="GO" id="GO:0005737">
    <property type="term" value="C:cytoplasm"/>
    <property type="evidence" value="ECO:0007669"/>
    <property type="project" value="UniProtKB-ARBA"/>
</dbReference>
<evidence type="ECO:0000256" key="8">
    <source>
        <dbReference type="ARBA" id="ARBA00012744"/>
    </source>
</evidence>
<dbReference type="PRINTS" id="PR00133">
    <property type="entry name" value="GLHYDRLASE3"/>
</dbReference>
<dbReference type="FunFam" id="3.40.50.880:FF:000016">
    <property type="entry name" value="Carbamoyl-phosphate synthase arginine-specific small chain"/>
    <property type="match status" value="1"/>
</dbReference>
<keyword evidence="11" id="KW-0436">Ligase</keyword>
<evidence type="ECO:0000256" key="9">
    <source>
        <dbReference type="ARBA" id="ARBA00022525"/>
    </source>
</evidence>
<dbReference type="InterPro" id="IPR029062">
    <property type="entry name" value="Class_I_gatase-like"/>
</dbReference>
<dbReference type="NCBIfam" id="TIGR01368">
    <property type="entry name" value="CPSaseIIsmall"/>
    <property type="match status" value="1"/>
</dbReference>
<dbReference type="SMART" id="SM01217">
    <property type="entry name" value="Fn3_like"/>
    <property type="match status" value="1"/>
</dbReference>
<comment type="subcellular location">
    <subcellularLocation>
        <location evidence="2">Secreted</location>
    </subcellularLocation>
</comment>
<dbReference type="InterPro" id="IPR002772">
    <property type="entry name" value="Glyco_hydro_3_C"/>
</dbReference>
<dbReference type="Gene3D" id="2.60.40.10">
    <property type="entry name" value="Immunoglobulins"/>
    <property type="match status" value="1"/>
</dbReference>
<dbReference type="SUPFAM" id="SSF51445">
    <property type="entry name" value="(Trans)glycosidases"/>
    <property type="match status" value="1"/>
</dbReference>
<dbReference type="NCBIfam" id="NF009475">
    <property type="entry name" value="PRK12838.1"/>
    <property type="match status" value="1"/>
</dbReference>
<evidence type="ECO:0000256" key="10">
    <source>
        <dbReference type="ARBA" id="ARBA00022571"/>
    </source>
</evidence>
<keyword evidence="15 31" id="KW-0378">Hydrolase</keyword>
<dbReference type="GO" id="GO:0006541">
    <property type="term" value="P:glutamine metabolic process"/>
    <property type="evidence" value="ECO:0007669"/>
    <property type="project" value="InterPro"/>
</dbReference>
<dbReference type="InterPro" id="IPR036881">
    <property type="entry name" value="Glyco_hydro_3_C_sf"/>
</dbReference>
<gene>
    <name evidence="31" type="ORF">K491DRAFT_708934</name>
</gene>
<dbReference type="Gene3D" id="3.40.50.880">
    <property type="match status" value="1"/>
</dbReference>
<evidence type="ECO:0000313" key="32">
    <source>
        <dbReference type="Proteomes" id="UP000799324"/>
    </source>
</evidence>
<dbReference type="SUPFAM" id="SSF52317">
    <property type="entry name" value="Class I glutamine amidotransferase-like"/>
    <property type="match status" value="1"/>
</dbReference>
<evidence type="ECO:0000256" key="11">
    <source>
        <dbReference type="ARBA" id="ARBA00022598"/>
    </source>
</evidence>
<dbReference type="InterPro" id="IPR036480">
    <property type="entry name" value="CarbP_synth_ssu_N_sf"/>
</dbReference>
<comment type="catalytic activity">
    <reaction evidence="1">
        <text>Hydrolysis of terminal, non-reducing beta-D-glucosyl residues with release of beta-D-glucose.</text>
        <dbReference type="EC" id="3.2.1.21"/>
    </reaction>
</comment>
<evidence type="ECO:0000256" key="19">
    <source>
        <dbReference type="ARBA" id="ARBA00023277"/>
    </source>
</evidence>
<evidence type="ECO:0000256" key="12">
    <source>
        <dbReference type="ARBA" id="ARBA00022605"/>
    </source>
</evidence>
<dbReference type="GO" id="GO:0030245">
    <property type="term" value="P:cellulose catabolic process"/>
    <property type="evidence" value="ECO:0007669"/>
    <property type="project" value="UniProtKB-KW"/>
</dbReference>
<comment type="subunit">
    <text evidence="22">Heterodimer composed of 2 chains; the small (or glutamine) chain promotes the hydrolysis of glutamine to ammonia, which is used by the large (or ammonia) chain to synthesize carbamoyl phosphate.</text>
</comment>
<dbReference type="InterPro" id="IPR026891">
    <property type="entry name" value="Fn3-like"/>
</dbReference>
<dbReference type="Pfam" id="PF00933">
    <property type="entry name" value="Glyco_hydro_3"/>
    <property type="match status" value="1"/>
</dbReference>
<evidence type="ECO:0000256" key="25">
    <source>
        <dbReference type="ARBA" id="ARBA00044340"/>
    </source>
</evidence>
<evidence type="ECO:0000313" key="31">
    <source>
        <dbReference type="EMBL" id="KAF2648023.1"/>
    </source>
</evidence>
<dbReference type="InterPro" id="IPR036962">
    <property type="entry name" value="Glyco_hydro_3_N_sf"/>
</dbReference>
<dbReference type="InterPro" id="IPR017926">
    <property type="entry name" value="GATASE"/>
</dbReference>
<evidence type="ECO:0000256" key="17">
    <source>
        <dbReference type="ARBA" id="ARBA00023001"/>
    </source>
</evidence>
<keyword evidence="14" id="KW-0547">Nucleotide-binding</keyword>
<reference evidence="31" key="1">
    <citation type="journal article" date="2020" name="Stud. Mycol.">
        <title>101 Dothideomycetes genomes: a test case for predicting lifestyles and emergence of pathogens.</title>
        <authorList>
            <person name="Haridas S."/>
            <person name="Albert R."/>
            <person name="Binder M."/>
            <person name="Bloem J."/>
            <person name="Labutti K."/>
            <person name="Salamov A."/>
            <person name="Andreopoulos B."/>
            <person name="Baker S."/>
            <person name="Barry K."/>
            <person name="Bills G."/>
            <person name="Bluhm B."/>
            <person name="Cannon C."/>
            <person name="Castanera R."/>
            <person name="Culley D."/>
            <person name="Daum C."/>
            <person name="Ezra D."/>
            <person name="Gonzalez J."/>
            <person name="Henrissat B."/>
            <person name="Kuo A."/>
            <person name="Liang C."/>
            <person name="Lipzen A."/>
            <person name="Lutzoni F."/>
            <person name="Magnuson J."/>
            <person name="Mondo S."/>
            <person name="Nolan M."/>
            <person name="Ohm R."/>
            <person name="Pangilinan J."/>
            <person name="Park H.-J."/>
            <person name="Ramirez L."/>
            <person name="Alfaro M."/>
            <person name="Sun H."/>
            <person name="Tritt A."/>
            <person name="Yoshinaga Y."/>
            <person name="Zwiers L.-H."/>
            <person name="Turgeon B."/>
            <person name="Goodwin S."/>
            <person name="Spatafora J."/>
            <person name="Crous P."/>
            <person name="Grigoriev I."/>
        </authorList>
    </citation>
    <scope>NUCLEOTIDE SEQUENCE</scope>
    <source>
        <strain evidence="31">CBS 122681</strain>
    </source>
</reference>
<evidence type="ECO:0000256" key="20">
    <source>
        <dbReference type="ARBA" id="ARBA00023295"/>
    </source>
</evidence>
<dbReference type="GO" id="GO:0006207">
    <property type="term" value="P:'de novo' pyrimidine nucleobase biosynthetic process"/>
    <property type="evidence" value="ECO:0007669"/>
    <property type="project" value="InterPro"/>
</dbReference>
<dbReference type="HAMAP" id="MF_01209">
    <property type="entry name" value="CPSase_S_chain"/>
    <property type="match status" value="1"/>
</dbReference>
<dbReference type="InterPro" id="IPR013783">
    <property type="entry name" value="Ig-like_fold"/>
</dbReference>
<accession>A0A6A6SN47</accession>
<evidence type="ECO:0000256" key="22">
    <source>
        <dbReference type="ARBA" id="ARBA00044031"/>
    </source>
</evidence>
<dbReference type="InterPro" id="IPR035686">
    <property type="entry name" value="CPSase_GATase1"/>
</dbReference>
<evidence type="ECO:0000256" key="1">
    <source>
        <dbReference type="ARBA" id="ARBA00000448"/>
    </source>
</evidence>
<dbReference type="InterPro" id="IPR017853">
    <property type="entry name" value="GH"/>
</dbReference>
<dbReference type="SUPFAM" id="SSF52279">
    <property type="entry name" value="Beta-D-glucan exohydrolase, C-terminal domain"/>
    <property type="match status" value="1"/>
</dbReference>
<feature type="domain" description="Fibronectin type III-like" evidence="30">
    <location>
        <begin position="654"/>
        <end position="722"/>
    </location>
</feature>
<dbReference type="GO" id="GO:0005524">
    <property type="term" value="F:ATP binding"/>
    <property type="evidence" value="ECO:0007669"/>
    <property type="project" value="UniProtKB-KW"/>
</dbReference>
<dbReference type="PROSITE" id="PS51273">
    <property type="entry name" value="GATASE_TYPE_1"/>
    <property type="match status" value="1"/>
</dbReference>
<evidence type="ECO:0000256" key="3">
    <source>
        <dbReference type="ARBA" id="ARBA00004987"/>
    </source>
</evidence>
<dbReference type="Pfam" id="PF01915">
    <property type="entry name" value="Glyco_hydro_3_C"/>
    <property type="match status" value="1"/>
</dbReference>
<dbReference type="AlphaFoldDB" id="A0A6A6SN47"/>
<dbReference type="GO" id="GO:0006526">
    <property type="term" value="P:L-arginine biosynthetic process"/>
    <property type="evidence" value="ECO:0007669"/>
    <property type="project" value="UniProtKB-KW"/>
</dbReference>
<evidence type="ECO:0000256" key="28">
    <source>
        <dbReference type="SAM" id="SignalP"/>
    </source>
</evidence>
<feature type="signal peptide" evidence="28">
    <location>
        <begin position="1"/>
        <end position="19"/>
    </location>
</feature>
<evidence type="ECO:0000256" key="7">
    <source>
        <dbReference type="ARBA" id="ARBA00012738"/>
    </source>
</evidence>
<evidence type="ECO:0000259" key="30">
    <source>
        <dbReference type="SMART" id="SM01217"/>
    </source>
</evidence>
<evidence type="ECO:0000256" key="5">
    <source>
        <dbReference type="ARBA" id="ARBA00005336"/>
    </source>
</evidence>
<keyword evidence="19" id="KW-0119">Carbohydrate metabolism</keyword>
<dbReference type="FunFam" id="3.40.50.1700:FF:000003">
    <property type="entry name" value="Probable beta-glucosidase"/>
    <property type="match status" value="1"/>
</dbReference>
<evidence type="ECO:0000256" key="16">
    <source>
        <dbReference type="ARBA" id="ARBA00022840"/>
    </source>
</evidence>
<sequence>MRRSLLLSLATAAVSTASALPHKEKRAVSDWDTAYTKATAALAKLSQTDKVGIVSGTGWQAGNCVGNTKAASSISYPSLCLQDGPLGVRYVNGVTAFAAGVQAASTWDIDLIKERGSFLGAEAKQLGIHVQLGPVAGPLGKIATGGRNWEGFSPDPYLTGIAMQQTIQGMQEAGVQACAKHYIGNEQEKNRDTMSSAVPDRVMHELYLWPFADAVQANVASVMCSYNKINGTYSCENNGIMTKLLKEELGFKGYIMSDWNAQHTTSGSANGGLDMTMPGSDFDKKNVLWGPALQSAISSGQVQQSRLDDMVKRVLASWYLVGQDQGYPTATFNSWHIGTSNVGGNHKTNVRSMARDGIVLLKNTDGALPLNKPKSIAVIGSDAAVAPKGMNACADRGCNDGTLAMGWGSGTAEFPYLVAPLDAIKTQAQKDGTTITTSTTDSTTSAASAAQSADFAIVHINSDSGEGYITVEGNAGDRKNLDPWHNGNDLVKAVAAVNKKTIVVVHSVGPLILESWIDNPSVVAVVWAGLPGQESGNGLVDILYGAASPSGKLPYTIAKQASDYGTSVSSGDDSTWDLYIDYRQFDQNKIAPRFEFGFGLSYTNFTYDALSVTGTPTAGPATGKLAPGGPADLFETVATVTANITNSGGVAGAEVSQLYIGYPSSAPSVPPKQLRGFNKIKLEKGASGTATFKLRRRDLSYWDGKAWVVPSGDFVVSVGASSRDVRLTGKITKQNDTLHLIYTSPLKMLTHYLKPSAVRSAGVLGRVTKHHTQARFLATIQGNTPRQVPAPARRATPVSTERATFTIKNGPIFSGKSFGAKANISGEAVFTTSLVGYPESMSDPSYRGQILVFTQPLIGNYGVPSSARDEYGLLRYFESPNIQASGIVVQDYALKHSHWTAVESLSQWCAREGVPAISGVDTREVVTYLREQGSSLARITIGEEYDADEDEAYVDPEAINLVRRVSTKAPFHVSSSLGDMHVALIDCGVKENILRSLVARGASVTAFPFDYPIHKVAHHFDGVFISNGPGDPTHCTSTVYNLQKLFETSQIPIMGICMGHQLLALAAGAKTIKLKYGNRAHNIPALDLTTGKCHITSQNHGYAVDPTTLPGDWREYFTNLNDQSNEGLIHNTRPIFSAQFHPEAKGGPMDSAYLFDKYVESVQKYKDHQATFADRNNKPSPLLVDLLSKERVGVHPAMPMAEFDGHAAGRLEPEVVVGTEGTPRPQPIAAAA</sequence>
<evidence type="ECO:0000256" key="6">
    <source>
        <dbReference type="ARBA" id="ARBA00007800"/>
    </source>
</evidence>
<dbReference type="EC" id="3.2.1.21" evidence="8"/>
<dbReference type="EC" id="6.3.5.5" evidence="7"/>
<evidence type="ECO:0000256" key="4">
    <source>
        <dbReference type="ARBA" id="ARBA00005077"/>
    </source>
</evidence>
<dbReference type="Gene3D" id="3.40.50.1700">
    <property type="entry name" value="Glycoside hydrolase family 3 C-terminal domain"/>
    <property type="match status" value="1"/>
</dbReference>
<dbReference type="SUPFAM" id="SSF52021">
    <property type="entry name" value="Carbamoyl phosphate synthetase, small subunit N-terminal domain"/>
    <property type="match status" value="1"/>
</dbReference>
<feature type="domain" description="Carbamoyl-phosphate synthase small subunit N-terminal" evidence="29">
    <location>
        <begin position="801"/>
        <end position="940"/>
    </location>
</feature>
<keyword evidence="16" id="KW-0067">ATP-binding</keyword>
<dbReference type="SMART" id="SM01097">
    <property type="entry name" value="CPSase_sm_chain"/>
    <property type="match status" value="1"/>
</dbReference>
<keyword evidence="21" id="KW-0624">Polysaccharide degradation</keyword>
<comment type="similarity">
    <text evidence="6">Belongs to the CarA family.</text>
</comment>
<dbReference type="GO" id="GO:0005576">
    <property type="term" value="C:extracellular region"/>
    <property type="evidence" value="ECO:0007669"/>
    <property type="project" value="UniProtKB-SubCell"/>
</dbReference>
<proteinExistence type="inferred from homology"/>
<dbReference type="InterPro" id="IPR001764">
    <property type="entry name" value="Glyco_hydro_3_N"/>
</dbReference>
<dbReference type="PANTHER" id="PTHR42715">
    <property type="entry name" value="BETA-GLUCOSIDASE"/>
    <property type="match status" value="1"/>
</dbReference>
<keyword evidence="20" id="KW-0326">Glycosidase</keyword>
<keyword evidence="9" id="KW-0964">Secreted</keyword>
<dbReference type="FunFam" id="3.20.20.300:FF:000002">
    <property type="entry name" value="Probable beta-glucosidase"/>
    <property type="match status" value="1"/>
</dbReference>
<dbReference type="PANTHER" id="PTHR42715:SF28">
    <property type="entry name" value="BETA-GLUCOSIDASE L-RELATED"/>
    <property type="match status" value="1"/>
</dbReference>
<evidence type="ECO:0000256" key="26">
    <source>
        <dbReference type="ARBA" id="ARBA00048816"/>
    </source>
</evidence>
<evidence type="ECO:0000256" key="2">
    <source>
        <dbReference type="ARBA" id="ARBA00004613"/>
    </source>
</evidence>
<evidence type="ECO:0000256" key="27">
    <source>
        <dbReference type="ARBA" id="ARBA00049285"/>
    </source>
</evidence>
<dbReference type="Pfam" id="PF00117">
    <property type="entry name" value="GATase"/>
    <property type="match status" value="1"/>
</dbReference>
<dbReference type="Pfam" id="PF14310">
    <property type="entry name" value="Fn3-like"/>
    <property type="match status" value="1"/>
</dbReference>
<evidence type="ECO:0000256" key="23">
    <source>
        <dbReference type="ARBA" id="ARBA00044168"/>
    </source>
</evidence>
<comment type="similarity">
    <text evidence="5">Belongs to the glycosyl hydrolase 3 family.</text>
</comment>
<evidence type="ECO:0000256" key="14">
    <source>
        <dbReference type="ARBA" id="ARBA00022741"/>
    </source>
</evidence>
<organism evidence="31 32">
    <name type="scientific">Lophiostoma macrostomum CBS 122681</name>
    <dbReference type="NCBI Taxonomy" id="1314788"/>
    <lineage>
        <taxon>Eukaryota</taxon>
        <taxon>Fungi</taxon>
        <taxon>Dikarya</taxon>
        <taxon>Ascomycota</taxon>
        <taxon>Pezizomycotina</taxon>
        <taxon>Dothideomycetes</taxon>
        <taxon>Pleosporomycetidae</taxon>
        <taxon>Pleosporales</taxon>
        <taxon>Lophiostomataceae</taxon>
        <taxon>Lophiostoma</taxon>
    </lineage>
</organism>
<keyword evidence="10" id="KW-0055">Arginine biosynthesis</keyword>
<comment type="pathway">
    <text evidence="3">Glycan metabolism; cellulose degradation.</text>
</comment>
<evidence type="ECO:0000256" key="24">
    <source>
        <dbReference type="ARBA" id="ARBA00044334"/>
    </source>
</evidence>
<keyword evidence="18" id="KW-0325">Glycoprotein</keyword>
<dbReference type="PRINTS" id="PR00099">
    <property type="entry name" value="CPSGATASE"/>
</dbReference>
<evidence type="ECO:0000256" key="21">
    <source>
        <dbReference type="ARBA" id="ARBA00023326"/>
    </source>
</evidence>
<comment type="pathway">
    <text evidence="4">Amino-acid biosynthesis; L-arginine biosynthesis; carbamoyl phosphate from bicarbonate: step 1/1.</text>
</comment>
<evidence type="ECO:0000256" key="13">
    <source>
        <dbReference type="ARBA" id="ARBA00022729"/>
    </source>
</evidence>
<keyword evidence="13 28" id="KW-0732">Signal</keyword>
<keyword evidence="32" id="KW-1185">Reference proteome</keyword>
<dbReference type="CDD" id="cd01744">
    <property type="entry name" value="GATase1_CPSase"/>
    <property type="match status" value="1"/>
</dbReference>
<comment type="catalytic activity">
    <reaction evidence="26">
        <text>hydrogencarbonate + L-glutamine + 2 ATP + H2O = carbamoyl phosphate + L-glutamate + 2 ADP + phosphate + 2 H(+)</text>
        <dbReference type="Rhea" id="RHEA:18633"/>
        <dbReference type="ChEBI" id="CHEBI:15377"/>
        <dbReference type="ChEBI" id="CHEBI:15378"/>
        <dbReference type="ChEBI" id="CHEBI:17544"/>
        <dbReference type="ChEBI" id="CHEBI:29985"/>
        <dbReference type="ChEBI" id="CHEBI:30616"/>
        <dbReference type="ChEBI" id="CHEBI:43474"/>
        <dbReference type="ChEBI" id="CHEBI:58228"/>
        <dbReference type="ChEBI" id="CHEBI:58359"/>
        <dbReference type="ChEBI" id="CHEBI:456216"/>
        <dbReference type="EC" id="6.3.5.5"/>
    </reaction>
</comment>
<dbReference type="Gene3D" id="3.20.20.300">
    <property type="entry name" value="Glycoside hydrolase, family 3, N-terminal domain"/>
    <property type="match status" value="1"/>
</dbReference>
<dbReference type="Proteomes" id="UP000799324">
    <property type="component" value="Unassembled WGS sequence"/>
</dbReference>
<feature type="chain" id="PRO_5025408786" description="Carbamoyl phosphate synthase arginine-specific small chain" evidence="28">
    <location>
        <begin position="20"/>
        <end position="1232"/>
    </location>
</feature>
<dbReference type="Pfam" id="PF00988">
    <property type="entry name" value="CPSase_sm_chain"/>
    <property type="match status" value="1"/>
</dbReference>
<evidence type="ECO:0000256" key="15">
    <source>
        <dbReference type="ARBA" id="ARBA00022801"/>
    </source>
</evidence>
<comment type="catalytic activity">
    <reaction evidence="27">
        <text>L-glutamine + H2O = L-glutamate + NH4(+)</text>
        <dbReference type="Rhea" id="RHEA:15889"/>
        <dbReference type="ChEBI" id="CHEBI:15377"/>
        <dbReference type="ChEBI" id="CHEBI:28938"/>
        <dbReference type="ChEBI" id="CHEBI:29985"/>
        <dbReference type="ChEBI" id="CHEBI:58359"/>
    </reaction>
</comment>
<keyword evidence="17" id="KW-0136">Cellulose degradation</keyword>
<keyword evidence="12" id="KW-0028">Amino-acid biosynthesis</keyword>
<dbReference type="GO" id="GO:0004088">
    <property type="term" value="F:carbamoyl-phosphate synthase (glutamine-hydrolyzing) activity"/>
    <property type="evidence" value="ECO:0007669"/>
    <property type="project" value="UniProtKB-EC"/>
</dbReference>
<dbReference type="InterPro" id="IPR006274">
    <property type="entry name" value="CarbamoylP_synth_ssu"/>
</dbReference>
<dbReference type="InterPro" id="IPR050288">
    <property type="entry name" value="Cellulose_deg_GH3"/>
</dbReference>
<name>A0A6A6SN47_9PLEO</name>
<dbReference type="FunFam" id="3.50.30.20:FF:000003">
    <property type="entry name" value="Carbamoyl-phosphate synthase arginine-specific small chain"/>
    <property type="match status" value="1"/>
</dbReference>
<dbReference type="Gene3D" id="3.50.30.20">
    <property type="entry name" value="Carbamoyl-phosphate synthase small subunit, N-terminal domain"/>
    <property type="match status" value="1"/>
</dbReference>